<organism evidence="1 2">
    <name type="scientific">Thalictrum thalictroides</name>
    <name type="common">Rue-anemone</name>
    <name type="synonym">Anemone thalictroides</name>
    <dbReference type="NCBI Taxonomy" id="46969"/>
    <lineage>
        <taxon>Eukaryota</taxon>
        <taxon>Viridiplantae</taxon>
        <taxon>Streptophyta</taxon>
        <taxon>Embryophyta</taxon>
        <taxon>Tracheophyta</taxon>
        <taxon>Spermatophyta</taxon>
        <taxon>Magnoliopsida</taxon>
        <taxon>Ranunculales</taxon>
        <taxon>Ranunculaceae</taxon>
        <taxon>Thalictroideae</taxon>
        <taxon>Thalictrum</taxon>
    </lineage>
</organism>
<name>A0A7J6URR7_THATH</name>
<evidence type="ECO:0000313" key="2">
    <source>
        <dbReference type="Proteomes" id="UP000554482"/>
    </source>
</evidence>
<comment type="caution">
    <text evidence="1">The sequence shown here is derived from an EMBL/GenBank/DDBJ whole genome shotgun (WGS) entry which is preliminary data.</text>
</comment>
<gene>
    <name evidence="1" type="ORF">FRX31_035261</name>
</gene>
<dbReference type="EMBL" id="JABWDY010044415">
    <property type="protein sequence ID" value="KAF5175151.1"/>
    <property type="molecule type" value="Genomic_DNA"/>
</dbReference>
<dbReference type="Proteomes" id="UP000554482">
    <property type="component" value="Unassembled WGS sequence"/>
</dbReference>
<dbReference type="OrthoDB" id="1749752at2759"/>
<dbReference type="AlphaFoldDB" id="A0A7J6URR7"/>
<keyword evidence="2" id="KW-1185">Reference proteome</keyword>
<protein>
    <submittedName>
        <fullName evidence="1">Uncharacterized protein</fullName>
    </submittedName>
</protein>
<reference evidence="1 2" key="1">
    <citation type="submission" date="2020-06" db="EMBL/GenBank/DDBJ databases">
        <title>Transcriptomic and genomic resources for Thalictrum thalictroides and T. hernandezii: Facilitating candidate gene discovery in an emerging model plant lineage.</title>
        <authorList>
            <person name="Arias T."/>
            <person name="Riano-Pachon D.M."/>
            <person name="Di Stilio V.S."/>
        </authorList>
    </citation>
    <scope>NUCLEOTIDE SEQUENCE [LARGE SCALE GENOMIC DNA]</scope>
    <source>
        <strain evidence="2">cv. WT478/WT964</strain>
        <tissue evidence="1">Leaves</tissue>
    </source>
</reference>
<evidence type="ECO:0000313" key="1">
    <source>
        <dbReference type="EMBL" id="KAF5175151.1"/>
    </source>
</evidence>
<accession>A0A7J6URR7</accession>
<sequence length="134" mass="14979">MIENKSEYIVMKVNNQITPLHEEQITTLKLGKADYGDAPNVQRQAAASRSTRPLIRVQQGWSGAVPTSTLTSPPMTREKKRMFSKRNRTVDAEFLEPILNSCCLMVTLYQDSPCITSLKNHGNMASKGEIIVRG</sequence>
<proteinExistence type="predicted"/>